<dbReference type="RefSeq" id="XP_005642575.1">
    <property type="nucleotide sequence ID" value="XM_005642518.1"/>
</dbReference>
<dbReference type="Proteomes" id="UP000007264">
    <property type="component" value="Unassembled WGS sequence"/>
</dbReference>
<reference evidence="2 3" key="1">
    <citation type="journal article" date="2012" name="Genome Biol.">
        <title>The genome of the polar eukaryotic microalga coccomyxa subellipsoidea reveals traits of cold adaptation.</title>
        <authorList>
            <person name="Blanc G."/>
            <person name="Agarkova I."/>
            <person name="Grimwood J."/>
            <person name="Kuo A."/>
            <person name="Brueggeman A."/>
            <person name="Dunigan D."/>
            <person name="Gurnon J."/>
            <person name="Ladunga I."/>
            <person name="Lindquist E."/>
            <person name="Lucas S."/>
            <person name="Pangilinan J."/>
            <person name="Proschold T."/>
            <person name="Salamov A."/>
            <person name="Schmutz J."/>
            <person name="Weeks D."/>
            <person name="Yamada T."/>
            <person name="Claverie J.M."/>
            <person name="Grigoriev I."/>
            <person name="Van Etten J."/>
            <person name="Lomsadze A."/>
            <person name="Borodovsky M."/>
        </authorList>
    </citation>
    <scope>NUCLEOTIDE SEQUENCE [LARGE SCALE GENOMIC DNA]</scope>
    <source>
        <strain evidence="2 3">C-169</strain>
    </source>
</reference>
<keyword evidence="1" id="KW-1133">Transmembrane helix</keyword>
<protein>
    <submittedName>
        <fullName evidence="2">Uncharacterized protein</fullName>
    </submittedName>
</protein>
<organism evidence="2 3">
    <name type="scientific">Coccomyxa subellipsoidea (strain C-169)</name>
    <name type="common">Green microalga</name>
    <dbReference type="NCBI Taxonomy" id="574566"/>
    <lineage>
        <taxon>Eukaryota</taxon>
        <taxon>Viridiplantae</taxon>
        <taxon>Chlorophyta</taxon>
        <taxon>core chlorophytes</taxon>
        <taxon>Trebouxiophyceae</taxon>
        <taxon>Trebouxiophyceae incertae sedis</taxon>
        <taxon>Coccomyxaceae</taxon>
        <taxon>Coccomyxa</taxon>
        <taxon>Coccomyxa subellipsoidea</taxon>
    </lineage>
</organism>
<keyword evidence="3" id="KW-1185">Reference proteome</keyword>
<dbReference type="AlphaFoldDB" id="I0YI12"/>
<feature type="transmembrane region" description="Helical" evidence="1">
    <location>
        <begin position="19"/>
        <end position="38"/>
    </location>
</feature>
<dbReference type="KEGG" id="csl:COCSUDRAFT_45659"/>
<evidence type="ECO:0000313" key="2">
    <source>
        <dbReference type="EMBL" id="EIE18031.1"/>
    </source>
</evidence>
<proteinExistence type="predicted"/>
<evidence type="ECO:0000256" key="1">
    <source>
        <dbReference type="SAM" id="Phobius"/>
    </source>
</evidence>
<keyword evidence="1" id="KW-0472">Membrane</keyword>
<dbReference type="OrthoDB" id="10261634at2759"/>
<sequence length="188" mass="20407">MAANIAFNNSSLVNMSLSLNQIITASIPVMTATVAVAVERQVPGRGEAAGLVVLTGGVMLSASRVQLFLVVKGHGVYVMVLLSSTLALCYNIVIVIIIITRFSCRRQGASADKLHVKAAKFLPLVGLARSKQDPINRVHNIVHYLLVIRVITRGRDQSIDSTFTVYCIFLGRHSVTLRCKARSCQEDS</sequence>
<comment type="caution">
    <text evidence="2">The sequence shown here is derived from an EMBL/GenBank/DDBJ whole genome shotgun (WGS) entry which is preliminary data.</text>
</comment>
<name>I0YI12_COCSC</name>
<evidence type="ECO:0000313" key="3">
    <source>
        <dbReference type="Proteomes" id="UP000007264"/>
    </source>
</evidence>
<dbReference type="InterPro" id="IPR037185">
    <property type="entry name" value="EmrE-like"/>
</dbReference>
<feature type="transmembrane region" description="Helical" evidence="1">
    <location>
        <begin position="76"/>
        <end position="99"/>
    </location>
</feature>
<feature type="transmembrane region" description="Helical" evidence="1">
    <location>
        <begin position="50"/>
        <end position="70"/>
    </location>
</feature>
<accession>I0YI12</accession>
<keyword evidence="1" id="KW-0812">Transmembrane</keyword>
<gene>
    <name evidence="2" type="ORF">COCSUDRAFT_45659</name>
</gene>
<dbReference type="EMBL" id="AGSI01000028">
    <property type="protein sequence ID" value="EIE18031.1"/>
    <property type="molecule type" value="Genomic_DNA"/>
</dbReference>
<dbReference type="GeneID" id="17036009"/>
<dbReference type="SUPFAM" id="SSF103481">
    <property type="entry name" value="Multidrug resistance efflux transporter EmrE"/>
    <property type="match status" value="1"/>
</dbReference>